<accession>K1UBG9</accession>
<gene>
    <name evidence="1" type="ORF">LEA_08587</name>
</gene>
<organism evidence="1">
    <name type="scientific">human gut metagenome</name>
    <dbReference type="NCBI Taxonomy" id="408170"/>
    <lineage>
        <taxon>unclassified sequences</taxon>
        <taxon>metagenomes</taxon>
        <taxon>organismal metagenomes</taxon>
    </lineage>
</organism>
<dbReference type="EMBL" id="AJWY01005727">
    <property type="protein sequence ID" value="EKC68846.1"/>
    <property type="molecule type" value="Genomic_DNA"/>
</dbReference>
<evidence type="ECO:0000313" key="1">
    <source>
        <dbReference type="EMBL" id="EKC68846.1"/>
    </source>
</evidence>
<name>K1UBG9_9ZZZZ</name>
<feature type="non-terminal residue" evidence="1">
    <location>
        <position position="30"/>
    </location>
</feature>
<sequence>MILSFRFPPSFDDSYYGQVIHEIREMTVMN</sequence>
<dbReference type="AlphaFoldDB" id="K1UBG9"/>
<protein>
    <submittedName>
        <fullName evidence="1">Uncharacterized protein</fullName>
    </submittedName>
</protein>
<proteinExistence type="predicted"/>
<comment type="caution">
    <text evidence="1">The sequence shown here is derived from an EMBL/GenBank/DDBJ whole genome shotgun (WGS) entry which is preliminary data.</text>
</comment>
<reference evidence="1" key="1">
    <citation type="journal article" date="2013" name="Environ. Microbiol.">
        <title>Microbiota from the distal guts of lean and obese adolescents exhibit partial functional redundancy besides clear differences in community structure.</title>
        <authorList>
            <person name="Ferrer M."/>
            <person name="Ruiz A."/>
            <person name="Lanza F."/>
            <person name="Haange S.B."/>
            <person name="Oberbach A."/>
            <person name="Till H."/>
            <person name="Bargiela R."/>
            <person name="Campoy C."/>
            <person name="Segura M.T."/>
            <person name="Richter M."/>
            <person name="von Bergen M."/>
            <person name="Seifert J."/>
            <person name="Suarez A."/>
        </authorList>
    </citation>
    <scope>NUCLEOTIDE SEQUENCE</scope>
</reference>